<dbReference type="Proteomes" id="UP000383932">
    <property type="component" value="Unassembled WGS sequence"/>
</dbReference>
<evidence type="ECO:0000313" key="1">
    <source>
        <dbReference type="EMBL" id="KAB5587420.1"/>
    </source>
</evidence>
<gene>
    <name evidence="1" type="ORF">CTheo_9142</name>
</gene>
<name>A0A5N5Q641_9AGAM</name>
<dbReference type="AlphaFoldDB" id="A0A5N5Q641"/>
<proteinExistence type="predicted"/>
<accession>A0A5N5Q641</accession>
<protein>
    <submittedName>
        <fullName evidence="1">Uncharacterized protein</fullName>
    </submittedName>
</protein>
<organism evidence="1 2">
    <name type="scientific">Ceratobasidium theobromae</name>
    <dbReference type="NCBI Taxonomy" id="1582974"/>
    <lineage>
        <taxon>Eukaryota</taxon>
        <taxon>Fungi</taxon>
        <taxon>Dikarya</taxon>
        <taxon>Basidiomycota</taxon>
        <taxon>Agaricomycotina</taxon>
        <taxon>Agaricomycetes</taxon>
        <taxon>Cantharellales</taxon>
        <taxon>Ceratobasidiaceae</taxon>
        <taxon>Ceratobasidium</taxon>
    </lineage>
</organism>
<evidence type="ECO:0000313" key="2">
    <source>
        <dbReference type="Proteomes" id="UP000383932"/>
    </source>
</evidence>
<reference evidence="1 2" key="1">
    <citation type="journal article" date="2019" name="Fungal Biol. Biotechnol.">
        <title>Draft genome sequence of fastidious pathogen Ceratobasidium theobromae, which causes vascular-streak dieback in Theobroma cacao.</title>
        <authorList>
            <person name="Ali S.S."/>
            <person name="Asman A."/>
            <person name="Shao J."/>
            <person name="Firmansyah A.P."/>
            <person name="Susilo A.W."/>
            <person name="Rosmana A."/>
            <person name="McMahon P."/>
            <person name="Junaid M."/>
            <person name="Guest D."/>
            <person name="Kheng T.Y."/>
            <person name="Meinhardt L.W."/>
            <person name="Bailey B.A."/>
        </authorList>
    </citation>
    <scope>NUCLEOTIDE SEQUENCE [LARGE SCALE GENOMIC DNA]</scope>
    <source>
        <strain evidence="1 2">CT2</strain>
    </source>
</reference>
<comment type="caution">
    <text evidence="1">The sequence shown here is derived from an EMBL/GenBank/DDBJ whole genome shotgun (WGS) entry which is preliminary data.</text>
</comment>
<keyword evidence="2" id="KW-1185">Reference proteome</keyword>
<dbReference type="EMBL" id="SSOP01001116">
    <property type="protein sequence ID" value="KAB5587420.1"/>
    <property type="molecule type" value="Genomic_DNA"/>
</dbReference>
<sequence length="169" mass="18786">MASHAFSTNVLQNLDGQVHASRVRQGPNAEVDQETQERICNARHSHPELMTALVNERKLLRESLLVMGTVGINMPYGRDYLLTGMSTAMATLKDIFVARVALHFMEHLGLERNAALNEAAAVAWTDGLFNSDVAKFDGQRLYIDLKHTITTQVQEACEYALPLPHIGPF</sequence>